<comment type="similarity">
    <text evidence="1">Belongs to the PIH1 family.</text>
</comment>
<reference evidence="6" key="1">
    <citation type="submission" date="2020-05" db="EMBL/GenBank/DDBJ databases">
        <title>Phylogenomic resolution of chytrid fungi.</title>
        <authorList>
            <person name="Stajich J.E."/>
            <person name="Amses K."/>
            <person name="Simmons R."/>
            <person name="Seto K."/>
            <person name="Myers J."/>
            <person name="Bonds A."/>
            <person name="Quandt C.A."/>
            <person name="Barry K."/>
            <person name="Liu P."/>
            <person name="Grigoriev I."/>
            <person name="Longcore J.E."/>
            <person name="James T.Y."/>
        </authorList>
    </citation>
    <scope>NUCLEOTIDE SEQUENCE</scope>
    <source>
        <strain evidence="6">JEL0379</strain>
    </source>
</reference>
<keyword evidence="7" id="KW-1185">Reference proteome</keyword>
<evidence type="ECO:0000256" key="2">
    <source>
        <dbReference type="ARBA" id="ARBA00040540"/>
    </source>
</evidence>
<dbReference type="Pfam" id="PF08190">
    <property type="entry name" value="PIH1"/>
    <property type="match status" value="1"/>
</dbReference>
<feature type="domain" description="PIH1 N-terminal" evidence="4">
    <location>
        <begin position="97"/>
        <end position="241"/>
    </location>
</feature>
<evidence type="ECO:0000259" key="4">
    <source>
        <dbReference type="Pfam" id="PF08190"/>
    </source>
</evidence>
<sequence length="354" mass="37305">MTIESLLASISSGPTNPHSSSGTNAGAGAADAAAPDDKVAKLLADSDQQLDKLINELHRRVATEGGGGIGPGIGAAGSSGADSLLAAAADAIPSTSLVPEPGFVVKTQNLETVGDWPVGLKVFINVCHSPHVPAPPLATDDEIRAALNAEDHAAYKVPLSLSSPKADRDKSGKTCLVFDACVHTGPLEKAKADFDFKLFLIILALEWVEEKHKLKLSREFTLPKLKAKGRLSKHIIRRAKRPIIAEVAPSSLSLPTAAAKASSKASPPRSLPQPEYDIICEPPAGPPEYIVVRVRLPDLKTMGTATLDVEARRLLLEVPDAYSLDAPLPAVIDTREGGAQFDRATRVLTVTLKC</sequence>
<evidence type="ECO:0000256" key="1">
    <source>
        <dbReference type="ARBA" id="ARBA00008511"/>
    </source>
</evidence>
<dbReference type="EMBL" id="JADGJQ010000061">
    <property type="protein sequence ID" value="KAJ3174723.1"/>
    <property type="molecule type" value="Genomic_DNA"/>
</dbReference>
<dbReference type="PANTHER" id="PTHR22997:SF0">
    <property type="entry name" value="PIH1 DOMAIN-CONTAINING PROTEIN 1"/>
    <property type="match status" value="1"/>
</dbReference>
<dbReference type="Proteomes" id="UP001212152">
    <property type="component" value="Unassembled WGS sequence"/>
</dbReference>
<accession>A0AAD5XNN3</accession>
<feature type="compositionally biased region" description="Polar residues" evidence="3">
    <location>
        <begin position="8"/>
        <end position="24"/>
    </location>
</feature>
<dbReference type="GO" id="GO:0006364">
    <property type="term" value="P:rRNA processing"/>
    <property type="evidence" value="ECO:0007669"/>
    <property type="project" value="TreeGrafter"/>
</dbReference>
<dbReference type="GO" id="GO:1990904">
    <property type="term" value="C:ribonucleoprotein complex"/>
    <property type="evidence" value="ECO:0007669"/>
    <property type="project" value="TreeGrafter"/>
</dbReference>
<dbReference type="GO" id="GO:0005737">
    <property type="term" value="C:cytoplasm"/>
    <property type="evidence" value="ECO:0007669"/>
    <property type="project" value="TreeGrafter"/>
</dbReference>
<name>A0AAD5XNN3_9FUNG</name>
<dbReference type="GO" id="GO:0000492">
    <property type="term" value="P:box C/D snoRNP assembly"/>
    <property type="evidence" value="ECO:0007669"/>
    <property type="project" value="TreeGrafter"/>
</dbReference>
<dbReference type="GO" id="GO:0097255">
    <property type="term" value="C:R2TP complex"/>
    <property type="evidence" value="ECO:0007669"/>
    <property type="project" value="TreeGrafter"/>
</dbReference>
<organism evidence="6 7">
    <name type="scientific">Geranomyces variabilis</name>
    <dbReference type="NCBI Taxonomy" id="109894"/>
    <lineage>
        <taxon>Eukaryota</taxon>
        <taxon>Fungi</taxon>
        <taxon>Fungi incertae sedis</taxon>
        <taxon>Chytridiomycota</taxon>
        <taxon>Chytridiomycota incertae sedis</taxon>
        <taxon>Chytridiomycetes</taxon>
        <taxon>Spizellomycetales</taxon>
        <taxon>Powellomycetaceae</taxon>
        <taxon>Geranomyces</taxon>
    </lineage>
</organism>
<dbReference type="Pfam" id="PF18201">
    <property type="entry name" value="PIH1_CS"/>
    <property type="match status" value="1"/>
</dbReference>
<dbReference type="InterPro" id="IPR050734">
    <property type="entry name" value="PIH1/Kintoun_subfamily"/>
</dbReference>
<gene>
    <name evidence="6" type="primary">PIH1D1</name>
    <name evidence="6" type="ORF">HDU87_006972</name>
</gene>
<evidence type="ECO:0000256" key="3">
    <source>
        <dbReference type="SAM" id="MobiDB-lite"/>
    </source>
</evidence>
<proteinExistence type="inferred from homology"/>
<dbReference type="PANTHER" id="PTHR22997">
    <property type="entry name" value="PIH1 DOMAIN-CONTAINING PROTEIN 1"/>
    <property type="match status" value="1"/>
</dbReference>
<feature type="region of interest" description="Disordered" evidence="3">
    <location>
        <begin position="1"/>
        <end position="32"/>
    </location>
</feature>
<evidence type="ECO:0000313" key="7">
    <source>
        <dbReference type="Proteomes" id="UP001212152"/>
    </source>
</evidence>
<protein>
    <recommendedName>
        <fullName evidence="2">PIH1 domain-containing protein 1</fullName>
    </recommendedName>
</protein>
<evidence type="ECO:0000259" key="5">
    <source>
        <dbReference type="Pfam" id="PF18201"/>
    </source>
</evidence>
<dbReference type="InterPro" id="IPR012981">
    <property type="entry name" value="PIH1_N"/>
</dbReference>
<evidence type="ECO:0000313" key="6">
    <source>
        <dbReference type="EMBL" id="KAJ3174723.1"/>
    </source>
</evidence>
<feature type="domain" description="PIH1D1/2/3 CS-like" evidence="5">
    <location>
        <begin position="286"/>
        <end position="353"/>
    </location>
</feature>
<dbReference type="AlphaFoldDB" id="A0AAD5XNN3"/>
<dbReference type="InterPro" id="IPR041442">
    <property type="entry name" value="PIH1D1/2/3_CS-like"/>
</dbReference>
<comment type="caution">
    <text evidence="6">The sequence shown here is derived from an EMBL/GenBank/DDBJ whole genome shotgun (WGS) entry which is preliminary data.</text>
</comment>